<evidence type="ECO:0000256" key="2">
    <source>
        <dbReference type="HAMAP-Rule" id="MF_00338"/>
    </source>
</evidence>
<dbReference type="SUPFAM" id="SSF117782">
    <property type="entry name" value="YbjQ-like"/>
    <property type="match status" value="1"/>
</dbReference>
<comment type="caution">
    <text evidence="3">The sequence shown here is derived from an EMBL/GenBank/DDBJ whole genome shotgun (WGS) entry which is preliminary data.</text>
</comment>
<dbReference type="Proteomes" id="UP001596481">
    <property type="component" value="Unassembled WGS sequence"/>
</dbReference>
<dbReference type="InterPro" id="IPR002765">
    <property type="entry name" value="UPF0145_YbjQ-like"/>
</dbReference>
<name>A0ABD5ZEK4_9EURY</name>
<evidence type="ECO:0000313" key="4">
    <source>
        <dbReference type="Proteomes" id="UP001596481"/>
    </source>
</evidence>
<dbReference type="Gene3D" id="3.30.110.70">
    <property type="entry name" value="Hypothetical protein apc22750. Chain B"/>
    <property type="match status" value="1"/>
</dbReference>
<accession>A0ABD5ZEK4</accession>
<dbReference type="PANTHER" id="PTHR34068:SF2">
    <property type="entry name" value="UPF0145 PROTEIN SCO3412"/>
    <property type="match status" value="1"/>
</dbReference>
<dbReference type="AlphaFoldDB" id="A0ABD5ZEK4"/>
<dbReference type="HAMAP" id="MF_00338">
    <property type="entry name" value="UPF0145"/>
    <property type="match status" value="1"/>
</dbReference>
<organism evidence="3 4">
    <name type="scientific">Haloferax namakaokahaiae</name>
    <dbReference type="NCBI Taxonomy" id="1748331"/>
    <lineage>
        <taxon>Archaea</taxon>
        <taxon>Methanobacteriati</taxon>
        <taxon>Methanobacteriota</taxon>
        <taxon>Stenosarchaea group</taxon>
        <taxon>Halobacteria</taxon>
        <taxon>Halobacteriales</taxon>
        <taxon>Haloferacaceae</taxon>
        <taxon>Haloferax</taxon>
    </lineage>
</organism>
<comment type="similarity">
    <text evidence="1 2">Belongs to the UPF0145 family.</text>
</comment>
<proteinExistence type="inferred from homology"/>
<dbReference type="PANTHER" id="PTHR34068">
    <property type="entry name" value="UPF0145 PROTEIN YBJQ"/>
    <property type="match status" value="1"/>
</dbReference>
<dbReference type="Pfam" id="PF01906">
    <property type="entry name" value="YbjQ_1"/>
    <property type="match status" value="1"/>
</dbReference>
<sequence>MIVTTTESIAGHQIEETLGTVRGNTIRARNVGRDITQGLRNIVGGELKSYTGLMADARDEATDRMIAEAEEMGADAVVSVRYITAEVTQGAAEILAYGTAVKLEPESESDVDVA</sequence>
<dbReference type="RefSeq" id="WP_390223060.1">
    <property type="nucleotide sequence ID" value="NZ_JBHTAA010000005.1"/>
</dbReference>
<protein>
    <recommendedName>
        <fullName evidence="2">UPF0145 protein ACFQJC_09370</fullName>
    </recommendedName>
</protein>
<dbReference type="EMBL" id="JBHTAA010000005">
    <property type="protein sequence ID" value="MFC7203724.1"/>
    <property type="molecule type" value="Genomic_DNA"/>
</dbReference>
<dbReference type="InterPro" id="IPR035439">
    <property type="entry name" value="UPF0145_dom_sf"/>
</dbReference>
<gene>
    <name evidence="3" type="ORF">ACFQJC_09370</name>
</gene>
<keyword evidence="4" id="KW-1185">Reference proteome</keyword>
<evidence type="ECO:0000313" key="3">
    <source>
        <dbReference type="EMBL" id="MFC7203724.1"/>
    </source>
</evidence>
<evidence type="ECO:0000256" key="1">
    <source>
        <dbReference type="ARBA" id="ARBA00010751"/>
    </source>
</evidence>
<reference evidence="3 4" key="1">
    <citation type="journal article" date="2019" name="Int. J. Syst. Evol. Microbiol.">
        <title>The Global Catalogue of Microorganisms (GCM) 10K type strain sequencing project: providing services to taxonomists for standard genome sequencing and annotation.</title>
        <authorList>
            <consortium name="The Broad Institute Genomics Platform"/>
            <consortium name="The Broad Institute Genome Sequencing Center for Infectious Disease"/>
            <person name="Wu L."/>
            <person name="Ma J."/>
        </authorList>
    </citation>
    <scope>NUCLEOTIDE SEQUENCE [LARGE SCALE GENOMIC DNA]</scope>
    <source>
        <strain evidence="3 4">DSM 29988</strain>
    </source>
</reference>